<keyword evidence="2" id="KW-1185">Reference proteome</keyword>
<reference evidence="1" key="1">
    <citation type="submission" date="2020-08" db="EMBL/GenBank/DDBJ databases">
        <title>Genome sequencing and assembly of the red palm weevil Rhynchophorus ferrugineus.</title>
        <authorList>
            <person name="Dias G.B."/>
            <person name="Bergman C.M."/>
            <person name="Manee M."/>
        </authorList>
    </citation>
    <scope>NUCLEOTIDE SEQUENCE</scope>
    <source>
        <strain evidence="1">AA-2017</strain>
        <tissue evidence="1">Whole larva</tissue>
    </source>
</reference>
<comment type="caution">
    <text evidence="1">The sequence shown here is derived from an EMBL/GenBank/DDBJ whole genome shotgun (WGS) entry which is preliminary data.</text>
</comment>
<evidence type="ECO:0000313" key="2">
    <source>
        <dbReference type="Proteomes" id="UP000625711"/>
    </source>
</evidence>
<dbReference type="Proteomes" id="UP000625711">
    <property type="component" value="Unassembled WGS sequence"/>
</dbReference>
<accession>A0A834I0L7</accession>
<dbReference type="EMBL" id="JAACXV010013782">
    <property type="protein sequence ID" value="KAF7272357.1"/>
    <property type="molecule type" value="Genomic_DNA"/>
</dbReference>
<gene>
    <name evidence="1" type="ORF">GWI33_014845</name>
</gene>
<evidence type="ECO:0000313" key="1">
    <source>
        <dbReference type="EMBL" id="KAF7272357.1"/>
    </source>
</evidence>
<dbReference type="AlphaFoldDB" id="A0A834I0L7"/>
<protein>
    <submittedName>
        <fullName evidence="1">Uncharacterized protein</fullName>
    </submittedName>
</protein>
<proteinExistence type="predicted"/>
<name>A0A834I0L7_RHYFE</name>
<sequence length="85" mass="9825">MRTPLSRSFVGFSTQPDWTTNASTCFAEPTEREEFIRKNRETAVSVVLVRTENTERRIRYSFGISLKGITCWNLIELPLLHNGTF</sequence>
<organism evidence="1 2">
    <name type="scientific">Rhynchophorus ferrugineus</name>
    <name type="common">Red palm weevil</name>
    <name type="synonym">Curculio ferrugineus</name>
    <dbReference type="NCBI Taxonomy" id="354439"/>
    <lineage>
        <taxon>Eukaryota</taxon>
        <taxon>Metazoa</taxon>
        <taxon>Ecdysozoa</taxon>
        <taxon>Arthropoda</taxon>
        <taxon>Hexapoda</taxon>
        <taxon>Insecta</taxon>
        <taxon>Pterygota</taxon>
        <taxon>Neoptera</taxon>
        <taxon>Endopterygota</taxon>
        <taxon>Coleoptera</taxon>
        <taxon>Polyphaga</taxon>
        <taxon>Cucujiformia</taxon>
        <taxon>Curculionidae</taxon>
        <taxon>Dryophthorinae</taxon>
        <taxon>Rhynchophorus</taxon>
    </lineage>
</organism>